<dbReference type="RefSeq" id="WP_242151776.1">
    <property type="nucleotide sequence ID" value="NZ_CP093379.1"/>
</dbReference>
<feature type="transmembrane region" description="Helical" evidence="1">
    <location>
        <begin position="132"/>
        <end position="151"/>
    </location>
</feature>
<evidence type="ECO:0000313" key="3">
    <source>
        <dbReference type="EMBL" id="UNM97038.1"/>
    </source>
</evidence>
<keyword evidence="4" id="KW-1185">Reference proteome</keyword>
<gene>
    <name evidence="3" type="ORF">MMG00_04075</name>
</gene>
<dbReference type="EMBL" id="CP093379">
    <property type="protein sequence ID" value="UNM97038.1"/>
    <property type="molecule type" value="Genomic_DNA"/>
</dbReference>
<feature type="domain" description="YobI-like P-loop NTPase" evidence="2">
    <location>
        <begin position="34"/>
        <end position="397"/>
    </location>
</feature>
<dbReference type="Proteomes" id="UP000829542">
    <property type="component" value="Chromosome"/>
</dbReference>
<sequence length="1145" mass="134972">MDEMKFRFKPLTPERLTDELNPYLDVFDYSLAPDNSDVKNIAVTGGYGAGKSSVIQSYLEKRNLKDKTLNISLATFDLKDSKGKVIENELDLDAIEFNILQQITHQVHPNKVPKSRFERIIEKIDLQKEENAFFYVMLATFFILVTSLYIAKFVFDKEILLNYGFILFSIAVYISSLYFLAKYLVHSRLFFSKHIDSIDIMGKASFKSEAKISPLNLFIDEILYFFEVTQYSIVVFEDLDRLSHREILIRLREINQFINNSEQVSRTVKFIYAIKDDLFFEQEARVKFFDFIIPIIPVMDYGNSYQLIKDSIYFIMGDTVLLKILDEGHLLRDVSLYITDKRLLNNILNEYIIYLKKDNIKINNDSFERLRKIFALVVYKNFMPEDFGRIKNKNSILCKVIECYRKKKYFSKQIEIWEKTLKDKKIELTSLSSVESKKIDDLKVSIVDNLLFPESIRNIPIKRSTGYKFIDFTYQNKVAIFDEEIERNKTLNIQITFMVNDQNYKAPSIHKDTVNQYLDEYDEQKLFLEEKEAEKDIILRKEIMTLEAKVNKHYPLADRIKIYREIDRNDDWEKDFYNPLPNDEIGNTEDLEIVGNKVNQKLKLDNYAEKPIIFMLLRRGYIDHSYINYLSLSHDNAEELIFFRRAIADNKPYLDTFNLDLNDELIARFLKEDKDVLYDYLTTESILNFSLISYLASSNDVQQQDYLKGIIKFHFTKTENFKFNFLLSFISEKLRIKNTNRIVSENIEEVHQIASPIAFPSDLRGFLKVVFENNNNSLNNLIVLISEKQLSEPSNDLIDLLLLLLILIDERVEENLSASNRNKLKKILLKIDDFVNAYDRVLWGVRSSGLSPIEWITNLNIKISLTQPFLDNDVFSKTLFDNLVKTSSYEIDIKNIFEIYLYYGKPTEALEDKPYTSLIENFDDTSPIRKYIEENIVEYFKKVLIKTSKKESKEALLLLINNMHLTNGHVLNLIRKQDISIVKDIFIKISLERLSHIDENEQSFYELLLQMDSEHREENITSIIEANWLNVFRMLSITNVKTKLVEQWLSSVYKEIDKYNHNIETSSAFNSLKKFVLFNNNFDKDIYYELVSSLGEKVSDENIDDLEILDWEKLEILMHLDLIEVSSETINKIYEIYLKMEEENE</sequence>
<dbReference type="InterPro" id="IPR048428">
    <property type="entry name" value="YobI-NTPase"/>
</dbReference>
<evidence type="ECO:0000313" key="4">
    <source>
        <dbReference type="Proteomes" id="UP000829542"/>
    </source>
</evidence>
<evidence type="ECO:0000259" key="2">
    <source>
        <dbReference type="Pfam" id="PF20693"/>
    </source>
</evidence>
<keyword evidence="1" id="KW-0812">Transmembrane</keyword>
<evidence type="ECO:0000256" key="1">
    <source>
        <dbReference type="SAM" id="Phobius"/>
    </source>
</evidence>
<keyword evidence="1" id="KW-1133">Transmembrane helix</keyword>
<keyword evidence="1" id="KW-0472">Membrane</keyword>
<name>A0ABY3XAQ6_9GAMM</name>
<protein>
    <recommendedName>
        <fullName evidence="2">YobI-like P-loop NTPase domain-containing protein</fullName>
    </recommendedName>
</protein>
<reference evidence="3 4" key="1">
    <citation type="submission" date="2022-03" db="EMBL/GenBank/DDBJ databases">
        <title>Ignatzschineria rhizosphaerae HR5S32.</title>
        <authorList>
            <person name="Sun J.Q."/>
            <person name="Feng J.Y."/>
        </authorList>
    </citation>
    <scope>NUCLEOTIDE SEQUENCE [LARGE SCALE GENOMIC DNA]</scope>
    <source>
        <strain evidence="3 4">HR5S32</strain>
    </source>
</reference>
<accession>A0ABY3XAQ6</accession>
<feature type="transmembrane region" description="Helical" evidence="1">
    <location>
        <begin position="163"/>
        <end position="185"/>
    </location>
</feature>
<dbReference type="Pfam" id="PF20693">
    <property type="entry name" value="YobI-ATPase"/>
    <property type="match status" value="1"/>
</dbReference>
<proteinExistence type="predicted"/>
<organism evidence="3 4">
    <name type="scientific">Ignatzschineria rhizosphaerae</name>
    <dbReference type="NCBI Taxonomy" id="2923279"/>
    <lineage>
        <taxon>Bacteria</taxon>
        <taxon>Pseudomonadati</taxon>
        <taxon>Pseudomonadota</taxon>
        <taxon>Gammaproteobacteria</taxon>
        <taxon>Cardiobacteriales</taxon>
        <taxon>Ignatzschineriaceae</taxon>
        <taxon>Ignatzschineria</taxon>
    </lineage>
</organism>